<evidence type="ECO:0000313" key="2">
    <source>
        <dbReference type="Proteomes" id="UP000031036"/>
    </source>
</evidence>
<gene>
    <name evidence="1" type="ORF">Tcan_04741</name>
</gene>
<keyword evidence="2" id="KW-1185">Reference proteome</keyword>
<name>A0A0B2W7E0_TOXCA</name>
<protein>
    <recommendedName>
        <fullName evidence="3">C3H1-type domain-containing protein</fullName>
    </recommendedName>
</protein>
<dbReference type="OrthoDB" id="5797719at2759"/>
<reference evidence="1 2" key="1">
    <citation type="submission" date="2014-11" db="EMBL/GenBank/DDBJ databases">
        <title>Genetic blueprint of the zoonotic pathogen Toxocara canis.</title>
        <authorList>
            <person name="Zhu X.-Q."/>
            <person name="Korhonen P.K."/>
            <person name="Cai H."/>
            <person name="Young N.D."/>
            <person name="Nejsum P."/>
            <person name="von Samson-Himmelstjerna G."/>
            <person name="Boag P.R."/>
            <person name="Tan P."/>
            <person name="Li Q."/>
            <person name="Min J."/>
            <person name="Yang Y."/>
            <person name="Wang X."/>
            <person name="Fang X."/>
            <person name="Hall R.S."/>
            <person name="Hofmann A."/>
            <person name="Sternberg P.W."/>
            <person name="Jex A.R."/>
            <person name="Gasser R.B."/>
        </authorList>
    </citation>
    <scope>NUCLEOTIDE SEQUENCE [LARGE SCALE GENOMIC DNA]</scope>
    <source>
        <strain evidence="1">PN_DK_2014</strain>
    </source>
</reference>
<dbReference type="EMBL" id="JPKZ01000004">
    <property type="protein sequence ID" value="KHN89190.1"/>
    <property type="molecule type" value="Genomic_DNA"/>
</dbReference>
<dbReference type="AlphaFoldDB" id="A0A0B2W7E0"/>
<evidence type="ECO:0000313" key="1">
    <source>
        <dbReference type="EMBL" id="KHN89190.1"/>
    </source>
</evidence>
<sequence length="683" mass="75952">MWTFTMWKLKNQRGASARSFIAFTSITILVLSSSGASTAYRPVLAKLVRCGWRVQLIHPENTPKELTERADESCSLEAILGCGIGENNNVDIHHVEAQESAWGICKKLYRFHVDYDPGVVLLISGASTAYRPVLAKLVRCGWRVQLIHPENTPKELTERADESCSLEAILGCGIGENNATVDFPSTAYFGLSELGRTDLAIEMLNNAAEQYESKVVYFNERAGEAVIELRAFDIESAISLLTARLRARSPASGVVLETTPYRFEPLPSVNFLGDINIAKFICEQDCKKKSAISLLTARLRARSPASGVVLETTPYRFEPLPSVNFLGDINIAKFICEQDCKKKSSASIPNSTGPLDAGLANGMGPTLAPPYPLPPLSLIQQFAFPCRLDISTAPPAGASQNGKKYEVFSEDEEDYDIGENNEFQGIDEKAGWENNPHKAIDDDRGLSEREKQQRFPEISNCNVAEYGNEYPPLPTAGCSDTPLRYSAVVKGVKPNANTTKPPFSQLKESGSVHSHRCACASSSVSTQLSQWDEVVVERGGKFSKPAPQCIHWNNPKHRLDFPCRFWHPREQCRYYPNCSSTADECGFAHPFCADFCHCPKGKRDPQKNHRILDDRCFESGSVHSHRSACASSSVSTQLSQWDEVIVERGGKFSKPAPQCIHWNNPKHRLDFPCRFWHPREQCR</sequence>
<accession>A0A0B2W7E0</accession>
<dbReference type="Proteomes" id="UP000031036">
    <property type="component" value="Unassembled WGS sequence"/>
</dbReference>
<evidence type="ECO:0008006" key="3">
    <source>
        <dbReference type="Google" id="ProtNLM"/>
    </source>
</evidence>
<proteinExistence type="predicted"/>
<comment type="caution">
    <text evidence="1">The sequence shown here is derived from an EMBL/GenBank/DDBJ whole genome shotgun (WGS) entry which is preliminary data.</text>
</comment>
<organism evidence="1 2">
    <name type="scientific">Toxocara canis</name>
    <name type="common">Canine roundworm</name>
    <dbReference type="NCBI Taxonomy" id="6265"/>
    <lineage>
        <taxon>Eukaryota</taxon>
        <taxon>Metazoa</taxon>
        <taxon>Ecdysozoa</taxon>
        <taxon>Nematoda</taxon>
        <taxon>Chromadorea</taxon>
        <taxon>Rhabditida</taxon>
        <taxon>Spirurina</taxon>
        <taxon>Ascaridomorpha</taxon>
        <taxon>Ascaridoidea</taxon>
        <taxon>Toxocaridae</taxon>
        <taxon>Toxocara</taxon>
    </lineage>
</organism>